<evidence type="ECO:0000256" key="2">
    <source>
        <dbReference type="ARBA" id="ARBA00006375"/>
    </source>
</evidence>
<feature type="repeat" description="Solcar" evidence="11">
    <location>
        <begin position="763"/>
        <end position="856"/>
    </location>
</feature>
<proteinExistence type="inferred from homology"/>
<evidence type="ECO:0000256" key="1">
    <source>
        <dbReference type="ARBA" id="ARBA00004448"/>
    </source>
</evidence>
<evidence type="ECO:0000256" key="12">
    <source>
        <dbReference type="SAM" id="MobiDB-lite"/>
    </source>
</evidence>
<evidence type="ECO:0008006" key="17">
    <source>
        <dbReference type="Google" id="ProtNLM"/>
    </source>
</evidence>
<organism evidence="15 16">
    <name type="scientific">Cylindrotheca closterium</name>
    <dbReference type="NCBI Taxonomy" id="2856"/>
    <lineage>
        <taxon>Eukaryota</taxon>
        <taxon>Sar</taxon>
        <taxon>Stramenopiles</taxon>
        <taxon>Ochrophyta</taxon>
        <taxon>Bacillariophyta</taxon>
        <taxon>Bacillariophyceae</taxon>
        <taxon>Bacillariophycidae</taxon>
        <taxon>Bacillariales</taxon>
        <taxon>Bacillariaceae</taxon>
        <taxon>Cylindrotheca</taxon>
    </lineage>
</organism>
<evidence type="ECO:0000313" key="16">
    <source>
        <dbReference type="Proteomes" id="UP001295423"/>
    </source>
</evidence>
<dbReference type="PANTHER" id="PTHR45678">
    <property type="entry name" value="MITOCHONDRIAL 2-OXODICARBOXYLATE CARRIER 1-RELATED"/>
    <property type="match status" value="1"/>
</dbReference>
<dbReference type="InterPro" id="IPR018490">
    <property type="entry name" value="cNMP-bd_dom_sf"/>
</dbReference>
<keyword evidence="8" id="KW-1133">Transmembrane helix</keyword>
<comment type="similarity">
    <text evidence="2">Belongs to the mitochondrial carrier (TC 2.A.29) family.</text>
</comment>
<evidence type="ECO:0000259" key="13">
    <source>
        <dbReference type="PROSITE" id="PS50042"/>
    </source>
</evidence>
<dbReference type="PROSITE" id="PS00018">
    <property type="entry name" value="EF_HAND_1"/>
    <property type="match status" value="1"/>
</dbReference>
<feature type="domain" description="EF-hand" evidence="14">
    <location>
        <begin position="349"/>
        <end position="384"/>
    </location>
</feature>
<evidence type="ECO:0000256" key="6">
    <source>
        <dbReference type="ARBA" id="ARBA00022792"/>
    </source>
</evidence>
<dbReference type="GO" id="GO:0005509">
    <property type="term" value="F:calcium ion binding"/>
    <property type="evidence" value="ECO:0007669"/>
    <property type="project" value="InterPro"/>
</dbReference>
<evidence type="ECO:0000256" key="3">
    <source>
        <dbReference type="ARBA" id="ARBA00022448"/>
    </source>
</evidence>
<dbReference type="PANTHER" id="PTHR45678:SF9">
    <property type="entry name" value="CALCIUM-BINDING MITOCHONDRIAL CARRIER PROTEIN ARALAR1"/>
    <property type="match status" value="1"/>
</dbReference>
<feature type="domain" description="Cyclic nucleotide-binding" evidence="13">
    <location>
        <begin position="198"/>
        <end position="277"/>
    </location>
</feature>
<keyword evidence="7" id="KW-0106">Calcium</keyword>
<evidence type="ECO:0000313" key="15">
    <source>
        <dbReference type="EMBL" id="CAJ1934819.1"/>
    </source>
</evidence>
<evidence type="ECO:0000256" key="4">
    <source>
        <dbReference type="ARBA" id="ARBA00022692"/>
    </source>
</evidence>
<evidence type="ECO:0000256" key="10">
    <source>
        <dbReference type="ARBA" id="ARBA00023136"/>
    </source>
</evidence>
<dbReference type="InterPro" id="IPR018247">
    <property type="entry name" value="EF_Hand_1_Ca_BS"/>
</dbReference>
<gene>
    <name evidence="15" type="ORF">CYCCA115_LOCUS4156</name>
</gene>
<dbReference type="GO" id="GO:0022857">
    <property type="term" value="F:transmembrane transporter activity"/>
    <property type="evidence" value="ECO:0007669"/>
    <property type="project" value="TreeGrafter"/>
</dbReference>
<protein>
    <recommendedName>
        <fullName evidence="17">Calmodulin</fullName>
    </recommendedName>
</protein>
<feature type="repeat" description="Solcar" evidence="11">
    <location>
        <begin position="666"/>
        <end position="756"/>
    </location>
</feature>
<keyword evidence="5" id="KW-0677">Repeat</keyword>
<feature type="repeat" description="Solcar" evidence="11">
    <location>
        <begin position="867"/>
        <end position="955"/>
    </location>
</feature>
<feature type="compositionally biased region" description="Basic and acidic residues" evidence="12">
    <location>
        <begin position="32"/>
        <end position="46"/>
    </location>
</feature>
<dbReference type="PROSITE" id="PS50222">
    <property type="entry name" value="EF_HAND_2"/>
    <property type="match status" value="2"/>
</dbReference>
<feature type="domain" description="Cyclic nucleotide-binding" evidence="13">
    <location>
        <begin position="94"/>
        <end position="125"/>
    </location>
</feature>
<evidence type="ECO:0000256" key="5">
    <source>
        <dbReference type="ARBA" id="ARBA00022737"/>
    </source>
</evidence>
<dbReference type="InterPro" id="IPR051028">
    <property type="entry name" value="Mito_Solute_Carrier"/>
</dbReference>
<comment type="subcellular location">
    <subcellularLocation>
        <location evidence="1">Mitochondrion inner membrane</location>
        <topology evidence="1">Multi-pass membrane protein</topology>
    </subcellularLocation>
</comment>
<comment type="caution">
    <text evidence="15">The sequence shown here is derived from an EMBL/GenBank/DDBJ whole genome shotgun (WGS) entry which is preliminary data.</text>
</comment>
<keyword evidence="6" id="KW-0999">Mitochondrion inner membrane</keyword>
<keyword evidence="9" id="KW-0496">Mitochondrion</keyword>
<dbReference type="Proteomes" id="UP001295423">
    <property type="component" value="Unassembled WGS sequence"/>
</dbReference>
<accession>A0AAD2FE74</accession>
<dbReference type="SUPFAM" id="SSF103506">
    <property type="entry name" value="Mitochondrial carrier"/>
    <property type="match status" value="1"/>
</dbReference>
<keyword evidence="10 11" id="KW-0472">Membrane</keyword>
<dbReference type="SUPFAM" id="SSF47473">
    <property type="entry name" value="EF-hand"/>
    <property type="match status" value="2"/>
</dbReference>
<dbReference type="FunFam" id="1.50.40.10:FF:000004">
    <property type="entry name" value="Calcium-binding mitochondrial carrier protein Aralar1"/>
    <property type="match status" value="1"/>
</dbReference>
<dbReference type="Pfam" id="PF13833">
    <property type="entry name" value="EF-hand_8"/>
    <property type="match status" value="1"/>
</dbReference>
<dbReference type="PROSITE" id="PS50920">
    <property type="entry name" value="SOLCAR"/>
    <property type="match status" value="3"/>
</dbReference>
<keyword evidence="16" id="KW-1185">Reference proteome</keyword>
<dbReference type="Pfam" id="PF00153">
    <property type="entry name" value="Mito_carr"/>
    <property type="match status" value="3"/>
</dbReference>
<dbReference type="Gene3D" id="1.50.40.10">
    <property type="entry name" value="Mitochondrial carrier domain"/>
    <property type="match status" value="2"/>
</dbReference>
<evidence type="ECO:0000256" key="11">
    <source>
        <dbReference type="PROSITE-ProRule" id="PRU00282"/>
    </source>
</evidence>
<feature type="region of interest" description="Disordered" evidence="12">
    <location>
        <begin position="1"/>
        <end position="66"/>
    </location>
</feature>
<dbReference type="InterPro" id="IPR014710">
    <property type="entry name" value="RmlC-like_jellyroll"/>
</dbReference>
<name>A0AAD2FE74_9STRA</name>
<dbReference type="AlphaFoldDB" id="A0AAD2FE74"/>
<feature type="compositionally biased region" description="Basic and acidic residues" evidence="12">
    <location>
        <begin position="1"/>
        <end position="12"/>
    </location>
</feature>
<dbReference type="CDD" id="cd00038">
    <property type="entry name" value="CAP_ED"/>
    <property type="match status" value="1"/>
</dbReference>
<evidence type="ECO:0000259" key="14">
    <source>
        <dbReference type="PROSITE" id="PS50222"/>
    </source>
</evidence>
<keyword evidence="4 11" id="KW-0812">Transmembrane</keyword>
<dbReference type="InterPro" id="IPR011992">
    <property type="entry name" value="EF-hand-dom_pair"/>
</dbReference>
<dbReference type="InterPro" id="IPR018108">
    <property type="entry name" value="MCP_transmembrane"/>
</dbReference>
<dbReference type="Gene3D" id="2.60.120.10">
    <property type="entry name" value="Jelly Rolls"/>
    <property type="match status" value="2"/>
</dbReference>
<dbReference type="SUPFAM" id="SSF51206">
    <property type="entry name" value="cAMP-binding domain-like"/>
    <property type="match status" value="2"/>
</dbReference>
<evidence type="ECO:0000256" key="7">
    <source>
        <dbReference type="ARBA" id="ARBA00022837"/>
    </source>
</evidence>
<dbReference type="EMBL" id="CAKOGP040000391">
    <property type="protein sequence ID" value="CAJ1934819.1"/>
    <property type="molecule type" value="Genomic_DNA"/>
</dbReference>
<dbReference type="PROSITE" id="PS50042">
    <property type="entry name" value="CNMP_BINDING_3"/>
    <property type="match status" value="2"/>
</dbReference>
<dbReference type="InterPro" id="IPR023395">
    <property type="entry name" value="MCP_dom_sf"/>
</dbReference>
<feature type="domain" description="EF-hand" evidence="14">
    <location>
        <begin position="574"/>
        <end position="609"/>
    </location>
</feature>
<evidence type="ECO:0000256" key="9">
    <source>
        <dbReference type="ARBA" id="ARBA00023128"/>
    </source>
</evidence>
<dbReference type="GO" id="GO:0005743">
    <property type="term" value="C:mitochondrial inner membrane"/>
    <property type="evidence" value="ECO:0007669"/>
    <property type="project" value="UniProtKB-SubCell"/>
</dbReference>
<dbReference type="InterPro" id="IPR000595">
    <property type="entry name" value="cNMP-bd_dom"/>
</dbReference>
<sequence length="1011" mass="112844">MSGKTLDHDVSKPTHTRRGRDATLPSAVEVLPVKEGEDVDTNRIGEIEEDSAAKNPAERSSGKGENNNVRIRIGCRKTKEDKELIRLALHRNPFFTCMDEEQIQRFVEVAECRSFRPGEAVILEGCRDERMMYDYQADADESLGPADVDEFLLDEENKSNVNIETDSSAMHAESDAFNLALHTLDHVPPPFSASKPLLYIIKEGNADVLYHANFNPASLGPGTLFGEGRFLFGRQHSASIVAAGPLKCWVVGLDTFLKDVLNSENLKKIFAQHAHRNDSQGKLYMTMDDFIHSCLHDEQRESQNMENVTDDSTIENAYNSILSSSVMQLFNNNQIFLSDFCLFYLLISRPDPEIDIAFLLMDRHKTGSITKADFQEYVSRLPYYFDPESEFVERHFGYGQTVRNYQFSQFLVDLQKEMGRQAYIHEARQFQAEFEGEGLFLPAEQFVELLKSTCSWRLPPGVVDRLESLYSKGPVESAESTAIASVRAGKIKGDSVHQVKEYSKKSILCDFEQKRLKLGTRYFTYLDYTAFQEVLGVLPGIYNLIDRACKIKNGPISPDDFKVANRVLGLGGRLSRRQVDIIFQLFDLDRDGYVSAEDVFGVCGIEYAYRLEAGVGRGGKSTFAPPPKYNSTAEVLRGGSESEEFDREPQPGTKAEQPEHIVESILNHVTHFLLSSVAGGIGIATVYPLDLVKTRMMNQRISADSKRIYLSSFDCLMKVLRFEGIGGLYRGLLPPFMAVGPEKFIKFTVNDLLKGLSNSREKAHWSMEMVSGACAGACQLLVTNPSEITKIRLQMQGESMRLFRENGFRAPRALSFSEVAADLGFSGLYKGAQACLLRDIPFGAIYFPAYAVCKDYLADLEGTQGSVSASQILLAGTLAGIPASFLTTPADVVKTRLQVTPRPGDSVYTGIGDCVRKMYATEGPTAFFKGSLFRCARISPQFGISLLCYEHLSKFFGKHQAHLKPPTNAPIDPRDYRRAFNLQNLGEKSGDIDNLVKTLNMGFRSPKKPEG</sequence>
<dbReference type="InterPro" id="IPR002048">
    <property type="entry name" value="EF_hand_dom"/>
</dbReference>
<evidence type="ECO:0000256" key="8">
    <source>
        <dbReference type="ARBA" id="ARBA00022989"/>
    </source>
</evidence>
<keyword evidence="3" id="KW-0813">Transport</keyword>
<reference evidence="15" key="1">
    <citation type="submission" date="2023-08" db="EMBL/GenBank/DDBJ databases">
        <authorList>
            <person name="Audoor S."/>
            <person name="Bilcke G."/>
        </authorList>
    </citation>
    <scope>NUCLEOTIDE SEQUENCE</scope>
</reference>